<sequence length="31" mass="3672">MRRSCHCVFEMFSFSQLKKENISSTTSNFIL</sequence>
<gene>
    <name evidence="1" type="ORF">IC620_10035</name>
</gene>
<name>A0A926N6B4_9BACL</name>
<keyword evidence="2" id="KW-1185">Reference proteome</keyword>
<reference evidence="2" key="1">
    <citation type="submission" date="2022-10" db="EMBL/GenBank/DDBJ databases">
        <title>A novel bacterium of genus Hazenella, isolated from South China Sea.</title>
        <authorList>
            <person name="Huang H."/>
            <person name="Mo K."/>
            <person name="Hu Y."/>
        </authorList>
    </citation>
    <scope>NUCLEOTIDE SEQUENCE [LARGE SCALE GENOMIC DNA]</scope>
    <source>
        <strain evidence="2">IB182357</strain>
    </source>
</reference>
<proteinExistence type="predicted"/>
<dbReference type="AlphaFoldDB" id="A0A926N6B4"/>
<protein>
    <submittedName>
        <fullName evidence="1">Uncharacterized protein</fullName>
    </submittedName>
</protein>
<dbReference type="EMBL" id="JACXAH010000013">
    <property type="protein sequence ID" value="MBD1372694.1"/>
    <property type="molecule type" value="Genomic_DNA"/>
</dbReference>
<organism evidence="1 2">
    <name type="scientific">Polycladospora coralii</name>
    <dbReference type="NCBI Taxonomy" id="2771432"/>
    <lineage>
        <taxon>Bacteria</taxon>
        <taxon>Bacillati</taxon>
        <taxon>Bacillota</taxon>
        <taxon>Bacilli</taxon>
        <taxon>Bacillales</taxon>
        <taxon>Thermoactinomycetaceae</taxon>
        <taxon>Polycladospora</taxon>
    </lineage>
</organism>
<accession>A0A926N6B4</accession>
<evidence type="ECO:0000313" key="1">
    <source>
        <dbReference type="EMBL" id="MBD1372694.1"/>
    </source>
</evidence>
<dbReference type="Proteomes" id="UP000661691">
    <property type="component" value="Unassembled WGS sequence"/>
</dbReference>
<evidence type="ECO:0000313" key="2">
    <source>
        <dbReference type="Proteomes" id="UP000661691"/>
    </source>
</evidence>
<comment type="caution">
    <text evidence="1">The sequence shown here is derived from an EMBL/GenBank/DDBJ whole genome shotgun (WGS) entry which is preliminary data.</text>
</comment>
<dbReference type="RefSeq" id="WP_191140351.1">
    <property type="nucleotide sequence ID" value="NZ_JACXAG020000005.1"/>
</dbReference>